<proteinExistence type="predicted"/>
<dbReference type="KEGG" id="psa:PST_0631"/>
<evidence type="ECO:0000259" key="1">
    <source>
        <dbReference type="Pfam" id="PF00646"/>
    </source>
</evidence>
<dbReference type="InterPro" id="IPR001810">
    <property type="entry name" value="F-box_dom"/>
</dbReference>
<reference evidence="2 3" key="1">
    <citation type="journal article" date="2008" name="Proc. Natl. Acad. Sci. U.S.A.">
        <title>Nitrogen fixation island and rhizosphere competence traits in the genome of root-associated Pseudomonas stutzeri A1501.</title>
        <authorList>
            <person name="Yan Y."/>
            <person name="Yang J."/>
            <person name="Dou Y."/>
            <person name="Chen M."/>
            <person name="Ping S."/>
            <person name="Peng J."/>
            <person name="Lu W."/>
            <person name="Zhang W."/>
            <person name="Yao Z."/>
            <person name="Li H."/>
            <person name="Liu W."/>
            <person name="He S."/>
            <person name="Geng L."/>
            <person name="Zhang X."/>
            <person name="Yang F."/>
            <person name="Yu H."/>
            <person name="Zhan Y."/>
            <person name="Li D."/>
            <person name="Lin Z."/>
            <person name="Wang Y."/>
            <person name="Elmerich C."/>
            <person name="Lin M."/>
            <person name="Jin Q."/>
        </authorList>
    </citation>
    <scope>NUCLEOTIDE SEQUENCE [LARGE SCALE GENOMIC DNA]</scope>
    <source>
        <strain evidence="2 3">A1501</strain>
    </source>
</reference>
<protein>
    <recommendedName>
        <fullName evidence="1">F-box domain-containing protein</fullName>
    </recommendedName>
</protein>
<feature type="domain" description="F-box" evidence="1">
    <location>
        <begin position="147"/>
        <end position="173"/>
    </location>
</feature>
<dbReference type="Pfam" id="PF00646">
    <property type="entry name" value="F-box"/>
    <property type="match status" value="1"/>
</dbReference>
<dbReference type="RefSeq" id="WP_011911863.1">
    <property type="nucleotide sequence ID" value="NC_009434.1"/>
</dbReference>
<organism evidence="2 3">
    <name type="scientific">Stutzerimonas stutzeri (strain A1501)</name>
    <name type="common">Pseudomonas stutzeri</name>
    <dbReference type="NCBI Taxonomy" id="379731"/>
    <lineage>
        <taxon>Bacteria</taxon>
        <taxon>Pseudomonadati</taxon>
        <taxon>Pseudomonadota</taxon>
        <taxon>Gammaproteobacteria</taxon>
        <taxon>Pseudomonadales</taxon>
        <taxon>Pseudomonadaceae</taxon>
        <taxon>Stutzerimonas</taxon>
    </lineage>
</organism>
<dbReference type="InterPro" id="IPR036047">
    <property type="entry name" value="F-box-like_dom_sf"/>
</dbReference>
<dbReference type="eggNOG" id="ENOG5032ZIY">
    <property type="taxonomic scope" value="Bacteria"/>
</dbReference>
<evidence type="ECO:0000313" key="3">
    <source>
        <dbReference type="Proteomes" id="UP000000233"/>
    </source>
</evidence>
<dbReference type="AlphaFoldDB" id="A4VH86"/>
<evidence type="ECO:0000313" key="2">
    <source>
        <dbReference type="EMBL" id="ABP78337.1"/>
    </source>
</evidence>
<dbReference type="HOGENOM" id="CLU_088864_0_0_6"/>
<dbReference type="SUPFAM" id="SSF81383">
    <property type="entry name" value="F-box domain"/>
    <property type="match status" value="1"/>
</dbReference>
<sequence>MLNAVFSGKKRGTGLQSQQVSLELAEGAEDVLTAGVFERLAYLPDELLTAVLSELLGEPFGPLQAIEYWPSWCLQDGTRVEPDVLLQDAQRYVLIEAKRHDHVRQQSARQLANELLAGWHGEYLGDSCILLTLGGLEDTSEAGRQQLLGEVLSRLPAGSATRFTLVCRSWQQLYQALESQIDPDSPAGLQRLFDDIAKCYAWHGLRTHPMRWLVHLQSLGLDAHPGAFDAWSRK</sequence>
<gene>
    <name evidence="2" type="ordered locus">PST_0631</name>
</gene>
<dbReference type="EMBL" id="CP000304">
    <property type="protein sequence ID" value="ABP78337.1"/>
    <property type="molecule type" value="Genomic_DNA"/>
</dbReference>
<name>A4VH86_STUS1</name>
<keyword evidence="3" id="KW-1185">Reference proteome</keyword>
<accession>A4VH86</accession>
<dbReference type="Proteomes" id="UP000000233">
    <property type="component" value="Chromosome"/>
</dbReference>